<dbReference type="PANTHER" id="PTHR33348:SF44">
    <property type="entry name" value="PRECURSOR OF CEP6"/>
    <property type="match status" value="1"/>
</dbReference>
<sequence>MANVQNIHIFVILLILIAFLEIQFTQGIRELKTGQKIHAQENPNNNHHVHELSSSSDESHSSTDFRPTTPGNSPGIGHSFEGQKDETEQKQDFSNVTGSTDDFRPTGPGHSPGIGHSLEDVVNKVHA</sequence>
<evidence type="ECO:0000256" key="1">
    <source>
        <dbReference type="ARBA" id="ARBA00004271"/>
    </source>
</evidence>
<evidence type="ECO:0000256" key="6">
    <source>
        <dbReference type="ARBA" id="ARBA00022729"/>
    </source>
</evidence>
<dbReference type="GO" id="GO:0006995">
    <property type="term" value="P:cellular response to nitrogen starvation"/>
    <property type="evidence" value="ECO:0007669"/>
    <property type="project" value="UniProtKB-ARBA"/>
</dbReference>
<evidence type="ECO:0000256" key="3">
    <source>
        <dbReference type="ARBA" id="ARBA00022523"/>
    </source>
</evidence>
<reference evidence="10" key="1">
    <citation type="submission" date="2019-10" db="EMBL/GenBank/DDBJ databases">
        <authorList>
            <person name="Zhang R."/>
            <person name="Pan Y."/>
            <person name="Wang J."/>
            <person name="Ma R."/>
            <person name="Yu S."/>
        </authorList>
    </citation>
    <scope>NUCLEOTIDE SEQUENCE</scope>
    <source>
        <strain evidence="10">LA-IB0</strain>
        <tissue evidence="10">Leaf</tissue>
    </source>
</reference>
<dbReference type="GO" id="GO:1902025">
    <property type="term" value="P:nitrate import"/>
    <property type="evidence" value="ECO:0007669"/>
    <property type="project" value="TreeGrafter"/>
</dbReference>
<evidence type="ECO:0000256" key="2">
    <source>
        <dbReference type="ARBA" id="ARBA00008963"/>
    </source>
</evidence>
<dbReference type="AlphaFoldDB" id="A0AAV6WE50"/>
<protein>
    <submittedName>
        <fullName evidence="10">Uncharacterized protein</fullName>
    </submittedName>
</protein>
<dbReference type="Proteomes" id="UP000826271">
    <property type="component" value="Unassembled WGS sequence"/>
</dbReference>
<evidence type="ECO:0000256" key="4">
    <source>
        <dbReference type="ARBA" id="ARBA00022525"/>
    </source>
</evidence>
<feature type="compositionally biased region" description="Basic and acidic residues" evidence="8">
    <location>
        <begin position="81"/>
        <end position="91"/>
    </location>
</feature>
<keyword evidence="9" id="KW-0472">Membrane</keyword>
<dbReference type="InterPro" id="IPR033250">
    <property type="entry name" value="CEP"/>
</dbReference>
<dbReference type="GO" id="GO:0005179">
    <property type="term" value="F:hormone activity"/>
    <property type="evidence" value="ECO:0007669"/>
    <property type="project" value="UniProtKB-KW"/>
</dbReference>
<dbReference type="GO" id="GO:0048364">
    <property type="term" value="P:root development"/>
    <property type="evidence" value="ECO:0007669"/>
    <property type="project" value="InterPro"/>
</dbReference>
<comment type="similarity">
    <text evidence="2">Belongs to the C-terminally encoded plant signaling peptide (CEP) family.</text>
</comment>
<name>A0AAV6WE50_9LAMI</name>
<dbReference type="EMBL" id="WHWC01000016">
    <property type="protein sequence ID" value="KAG8367070.1"/>
    <property type="molecule type" value="Genomic_DNA"/>
</dbReference>
<keyword evidence="9" id="KW-1133">Transmembrane helix</keyword>
<comment type="subcellular location">
    <subcellularLocation>
        <location evidence="1">Secreted</location>
        <location evidence="1">Extracellular space</location>
        <location evidence="1">Apoplast</location>
    </subcellularLocation>
</comment>
<gene>
    <name evidence="10" type="ORF">BUALT_Bualt16G0034400</name>
</gene>
<evidence type="ECO:0000313" key="11">
    <source>
        <dbReference type="Proteomes" id="UP000826271"/>
    </source>
</evidence>
<keyword evidence="9" id="KW-0812">Transmembrane</keyword>
<evidence type="ECO:0000313" key="10">
    <source>
        <dbReference type="EMBL" id="KAG8367070.1"/>
    </source>
</evidence>
<comment type="caution">
    <text evidence="10">The sequence shown here is derived from an EMBL/GenBank/DDBJ whole genome shotgun (WGS) entry which is preliminary data.</text>
</comment>
<keyword evidence="7" id="KW-0379">Hydroxylation</keyword>
<dbReference type="GO" id="GO:2000280">
    <property type="term" value="P:regulation of root development"/>
    <property type="evidence" value="ECO:0007669"/>
    <property type="project" value="TreeGrafter"/>
</dbReference>
<dbReference type="PANTHER" id="PTHR33348">
    <property type="entry name" value="PRECURSOR OF CEP5"/>
    <property type="match status" value="1"/>
</dbReference>
<evidence type="ECO:0000256" key="7">
    <source>
        <dbReference type="ARBA" id="ARBA00023278"/>
    </source>
</evidence>
<feature type="transmembrane region" description="Helical" evidence="9">
    <location>
        <begin position="6"/>
        <end position="24"/>
    </location>
</feature>
<accession>A0AAV6WE50</accession>
<dbReference type="GO" id="GO:1901371">
    <property type="term" value="P:regulation of leaf morphogenesis"/>
    <property type="evidence" value="ECO:0007669"/>
    <property type="project" value="TreeGrafter"/>
</dbReference>
<proteinExistence type="inferred from homology"/>
<evidence type="ECO:0000256" key="5">
    <source>
        <dbReference type="ARBA" id="ARBA00022702"/>
    </source>
</evidence>
<evidence type="ECO:0000256" key="9">
    <source>
        <dbReference type="SAM" id="Phobius"/>
    </source>
</evidence>
<feature type="region of interest" description="Disordered" evidence="8">
    <location>
        <begin position="35"/>
        <end position="127"/>
    </location>
</feature>
<organism evidence="10 11">
    <name type="scientific">Buddleja alternifolia</name>
    <dbReference type="NCBI Taxonomy" id="168488"/>
    <lineage>
        <taxon>Eukaryota</taxon>
        <taxon>Viridiplantae</taxon>
        <taxon>Streptophyta</taxon>
        <taxon>Embryophyta</taxon>
        <taxon>Tracheophyta</taxon>
        <taxon>Spermatophyta</taxon>
        <taxon>Magnoliopsida</taxon>
        <taxon>eudicotyledons</taxon>
        <taxon>Gunneridae</taxon>
        <taxon>Pentapetalae</taxon>
        <taxon>asterids</taxon>
        <taxon>lamiids</taxon>
        <taxon>Lamiales</taxon>
        <taxon>Scrophulariaceae</taxon>
        <taxon>Buddlejeae</taxon>
        <taxon>Buddleja</taxon>
    </lineage>
</organism>
<keyword evidence="3" id="KW-0052">Apoplast</keyword>
<keyword evidence="11" id="KW-1185">Reference proteome</keyword>
<feature type="compositionally biased region" description="Basic and acidic residues" evidence="8">
    <location>
        <begin position="117"/>
        <end position="127"/>
    </location>
</feature>
<dbReference type="GO" id="GO:0048046">
    <property type="term" value="C:apoplast"/>
    <property type="evidence" value="ECO:0007669"/>
    <property type="project" value="UniProtKB-SubCell"/>
</dbReference>
<keyword evidence="4" id="KW-0964">Secreted</keyword>
<keyword evidence="6" id="KW-0732">Signal</keyword>
<evidence type="ECO:0000256" key="8">
    <source>
        <dbReference type="SAM" id="MobiDB-lite"/>
    </source>
</evidence>
<keyword evidence="5" id="KW-0372">Hormone</keyword>